<name>A0A7R9AAM2_9CRUS</name>
<feature type="coiled-coil region" evidence="1">
    <location>
        <begin position="35"/>
        <end position="62"/>
    </location>
</feature>
<evidence type="ECO:0000313" key="3">
    <source>
        <dbReference type="Proteomes" id="UP000677054"/>
    </source>
</evidence>
<evidence type="ECO:0000256" key="1">
    <source>
        <dbReference type="SAM" id="Coils"/>
    </source>
</evidence>
<keyword evidence="1" id="KW-0175">Coiled coil</keyword>
<dbReference type="EMBL" id="CAJPEV010002901">
    <property type="protein sequence ID" value="CAG0898374.1"/>
    <property type="molecule type" value="Genomic_DNA"/>
</dbReference>
<protein>
    <submittedName>
        <fullName evidence="2">Uncharacterized protein</fullName>
    </submittedName>
</protein>
<reference evidence="2" key="1">
    <citation type="submission" date="2020-11" db="EMBL/GenBank/DDBJ databases">
        <authorList>
            <person name="Tran Van P."/>
        </authorList>
    </citation>
    <scope>NUCLEOTIDE SEQUENCE</scope>
</reference>
<dbReference type="EMBL" id="LR902418">
    <property type="protein sequence ID" value="CAD7250515.1"/>
    <property type="molecule type" value="Genomic_DNA"/>
</dbReference>
<organism evidence="2">
    <name type="scientific">Darwinula stevensoni</name>
    <dbReference type="NCBI Taxonomy" id="69355"/>
    <lineage>
        <taxon>Eukaryota</taxon>
        <taxon>Metazoa</taxon>
        <taxon>Ecdysozoa</taxon>
        <taxon>Arthropoda</taxon>
        <taxon>Crustacea</taxon>
        <taxon>Oligostraca</taxon>
        <taxon>Ostracoda</taxon>
        <taxon>Podocopa</taxon>
        <taxon>Podocopida</taxon>
        <taxon>Darwinulocopina</taxon>
        <taxon>Darwinuloidea</taxon>
        <taxon>Darwinulidae</taxon>
        <taxon>Darwinula</taxon>
    </lineage>
</organism>
<dbReference type="OrthoDB" id="6816312at2759"/>
<accession>A0A7R9AAM2</accession>
<dbReference type="Proteomes" id="UP000677054">
    <property type="component" value="Unassembled WGS sequence"/>
</dbReference>
<proteinExistence type="predicted"/>
<dbReference type="AlphaFoldDB" id="A0A7R9AAM2"/>
<sequence>MDIKEVTNILDSLDSMIRYEDFLKFVLFKAHYRKYMEIHEEYEGLLAKYDQYQSEVQQLRAALVEGGTCQIRCDLQHIVLKVADQSRR</sequence>
<evidence type="ECO:0000313" key="2">
    <source>
        <dbReference type="EMBL" id="CAD7250515.1"/>
    </source>
</evidence>
<keyword evidence="3" id="KW-1185">Reference proteome</keyword>
<gene>
    <name evidence="2" type="ORF">DSTB1V02_LOCUS10288</name>
</gene>